<dbReference type="RefSeq" id="WP_188477111.1">
    <property type="nucleotide sequence ID" value="NZ_BMFJ01000001.1"/>
</dbReference>
<evidence type="ECO:0000313" key="4">
    <source>
        <dbReference type="Proteomes" id="UP000612855"/>
    </source>
</evidence>
<protein>
    <recommendedName>
        <fullName evidence="5">VPLPA-CTERM protein sorting domain-containing protein</fullName>
    </recommendedName>
</protein>
<keyword evidence="1" id="KW-1133">Transmembrane helix</keyword>
<keyword evidence="1" id="KW-0472">Membrane</keyword>
<keyword evidence="1" id="KW-0812">Transmembrane</keyword>
<organism evidence="3 4">
    <name type="scientific">Primorskyibacter flagellatus</name>
    <dbReference type="NCBI Taxonomy" id="1387277"/>
    <lineage>
        <taxon>Bacteria</taxon>
        <taxon>Pseudomonadati</taxon>
        <taxon>Pseudomonadota</taxon>
        <taxon>Alphaproteobacteria</taxon>
        <taxon>Rhodobacterales</taxon>
        <taxon>Roseobacteraceae</taxon>
        <taxon>Primorskyibacter</taxon>
    </lineage>
</organism>
<accession>A0A917A600</accession>
<dbReference type="InterPro" id="IPR022472">
    <property type="entry name" value="VPLPA-CTERM"/>
</dbReference>
<dbReference type="NCBIfam" id="TIGR03370">
    <property type="entry name" value="VPLPA-CTERM"/>
    <property type="match status" value="1"/>
</dbReference>
<sequence length="206" mass="21092">MHIGLKAAAVAAALVLGGASAQAATVTIGNYTWNENDKGAYVSPVVTIMDTATGVDISVGLTGTTTGKLSAFYFDVAGTPTVGIASPFVLKTNTNDVGGGNPMNGDMDYLTPGNQSAGNFDFGVAFNKVLVTPTAYSFSLTGLTAADFERVGLRFKDVTMGAFTDESNKIIGYPVSTPAVPLPAGGVLLVTALGAAVVARRKSRRF</sequence>
<dbReference type="AlphaFoldDB" id="A0A917A600"/>
<reference evidence="4" key="1">
    <citation type="journal article" date="2019" name="Int. J. Syst. Evol. Microbiol.">
        <title>The Global Catalogue of Microorganisms (GCM) 10K type strain sequencing project: providing services to taxonomists for standard genome sequencing and annotation.</title>
        <authorList>
            <consortium name="The Broad Institute Genomics Platform"/>
            <consortium name="The Broad Institute Genome Sequencing Center for Infectious Disease"/>
            <person name="Wu L."/>
            <person name="Ma J."/>
        </authorList>
    </citation>
    <scope>NUCLEOTIDE SEQUENCE [LARGE SCALE GENOMIC DNA]</scope>
    <source>
        <strain evidence="4">CGMCC 1.12664</strain>
    </source>
</reference>
<evidence type="ECO:0000313" key="3">
    <source>
        <dbReference type="EMBL" id="GGE28448.1"/>
    </source>
</evidence>
<evidence type="ECO:0008006" key="5">
    <source>
        <dbReference type="Google" id="ProtNLM"/>
    </source>
</evidence>
<feature type="signal peptide" evidence="2">
    <location>
        <begin position="1"/>
        <end position="23"/>
    </location>
</feature>
<evidence type="ECO:0000256" key="2">
    <source>
        <dbReference type="SAM" id="SignalP"/>
    </source>
</evidence>
<name>A0A917A600_9RHOB</name>
<gene>
    <name evidence="3" type="ORF">GCM10011360_15790</name>
</gene>
<dbReference type="EMBL" id="BMFJ01000001">
    <property type="protein sequence ID" value="GGE28448.1"/>
    <property type="molecule type" value="Genomic_DNA"/>
</dbReference>
<keyword evidence="4" id="KW-1185">Reference proteome</keyword>
<feature type="chain" id="PRO_5037507177" description="VPLPA-CTERM protein sorting domain-containing protein" evidence="2">
    <location>
        <begin position="24"/>
        <end position="206"/>
    </location>
</feature>
<keyword evidence="2" id="KW-0732">Signal</keyword>
<evidence type="ECO:0000256" key="1">
    <source>
        <dbReference type="SAM" id="Phobius"/>
    </source>
</evidence>
<feature type="transmembrane region" description="Helical" evidence="1">
    <location>
        <begin position="180"/>
        <end position="199"/>
    </location>
</feature>
<proteinExistence type="predicted"/>
<comment type="caution">
    <text evidence="3">The sequence shown here is derived from an EMBL/GenBank/DDBJ whole genome shotgun (WGS) entry which is preliminary data.</text>
</comment>
<dbReference type="Proteomes" id="UP000612855">
    <property type="component" value="Unassembled WGS sequence"/>
</dbReference>